<dbReference type="SMART" id="SM00382">
    <property type="entry name" value="AAA"/>
    <property type="match status" value="1"/>
</dbReference>
<dbReference type="SUPFAM" id="SSF52540">
    <property type="entry name" value="P-loop containing nucleoside triphosphate hydrolases"/>
    <property type="match status" value="1"/>
</dbReference>
<dbReference type="InterPro" id="IPR003593">
    <property type="entry name" value="AAA+_ATPase"/>
</dbReference>
<dbReference type="FunFam" id="3.40.50.300:FF:000589">
    <property type="entry name" value="ABC transporter, ATP-binding subunit"/>
    <property type="match status" value="1"/>
</dbReference>
<dbReference type="PROSITE" id="PS50893">
    <property type="entry name" value="ABC_TRANSPORTER_2"/>
    <property type="match status" value="1"/>
</dbReference>
<dbReference type="Pfam" id="PF00005">
    <property type="entry name" value="ABC_tran"/>
    <property type="match status" value="1"/>
</dbReference>
<keyword evidence="3" id="KW-0813">Transport</keyword>
<sequence length="317" mass="35681">MIEAQGLTKIFDGFVAVDDLSLQVEAGTVFAFLGPNGAGKTTTIRMLTSILEPTRGWARINGLDVVRDAPQVRASVGVLTEQHGLYERMKAAEYLDFFGRIYHLPRAVRQERIQSLMARFGLSEALNRRVGEFSKGMKQKLALVRAMLHDPPVLLLDEPTSAMDPQSAKQVRDAILELKHDRRTIILTTHNLTEAQQLADRIGVIRHGRLIANGTFEELSRRFVGDPIMEIRFGAPLNGDSEWLHRELDVVEQGEDWLRFRTNAPHQHNPMVLQRLISAGVPVITLSEVPRSLEMVYLQIVNEDENMTEKAHNGNHA</sequence>
<evidence type="ECO:0000256" key="4">
    <source>
        <dbReference type="ARBA" id="ARBA00022475"/>
    </source>
</evidence>
<dbReference type="PANTHER" id="PTHR42711">
    <property type="entry name" value="ABC TRANSPORTER ATP-BINDING PROTEIN"/>
    <property type="match status" value="1"/>
</dbReference>
<keyword evidence="4" id="KW-1003">Cell membrane</keyword>
<keyword evidence="8" id="KW-0472">Membrane</keyword>
<dbReference type="GO" id="GO:0016887">
    <property type="term" value="F:ATP hydrolysis activity"/>
    <property type="evidence" value="ECO:0007669"/>
    <property type="project" value="InterPro"/>
</dbReference>
<accession>A0A2M8P311</accession>
<reference evidence="10 11" key="1">
    <citation type="submission" date="2017-11" db="EMBL/GenBank/DDBJ databases">
        <title>Evolution of Phototrophy in the Chloroflexi Phylum Driven by Horizontal Gene Transfer.</title>
        <authorList>
            <person name="Ward L.M."/>
            <person name="Hemp J."/>
            <person name="Shih P.M."/>
            <person name="Mcglynn S.E."/>
            <person name="Fischer W."/>
        </authorList>
    </citation>
    <scope>NUCLEOTIDE SEQUENCE [LARGE SCALE GENOMIC DNA]</scope>
    <source>
        <strain evidence="10">CP2_2F</strain>
    </source>
</reference>
<keyword evidence="7" id="KW-1278">Translocase</keyword>
<dbReference type="PANTHER" id="PTHR42711:SF5">
    <property type="entry name" value="ABC TRANSPORTER ATP-BINDING PROTEIN NATA"/>
    <property type="match status" value="1"/>
</dbReference>
<evidence type="ECO:0000259" key="9">
    <source>
        <dbReference type="PROSITE" id="PS50893"/>
    </source>
</evidence>
<dbReference type="AlphaFoldDB" id="A0A2M8P311"/>
<organism evidence="10 11">
    <name type="scientific">Candidatus Thermofonsia Clade 1 bacterium</name>
    <dbReference type="NCBI Taxonomy" id="2364210"/>
    <lineage>
        <taxon>Bacteria</taxon>
        <taxon>Bacillati</taxon>
        <taxon>Chloroflexota</taxon>
        <taxon>Candidatus Thermofontia</taxon>
        <taxon>Candidatus Thermofonsia Clade 1</taxon>
    </lineage>
</organism>
<comment type="similarity">
    <text evidence="2">Belongs to the ABC transporter superfamily.</text>
</comment>
<dbReference type="PROSITE" id="PS00211">
    <property type="entry name" value="ABC_TRANSPORTER_1"/>
    <property type="match status" value="1"/>
</dbReference>
<comment type="subcellular location">
    <subcellularLocation>
        <location evidence="1">Cell membrane</location>
    </subcellularLocation>
</comment>
<feature type="domain" description="ABC transporter" evidence="9">
    <location>
        <begin position="2"/>
        <end position="232"/>
    </location>
</feature>
<comment type="caution">
    <text evidence="10">The sequence shown here is derived from an EMBL/GenBank/DDBJ whole genome shotgun (WGS) entry which is preliminary data.</text>
</comment>
<evidence type="ECO:0000256" key="7">
    <source>
        <dbReference type="ARBA" id="ARBA00022967"/>
    </source>
</evidence>
<dbReference type="InterPro" id="IPR003439">
    <property type="entry name" value="ABC_transporter-like_ATP-bd"/>
</dbReference>
<dbReference type="Proteomes" id="UP000228921">
    <property type="component" value="Unassembled WGS sequence"/>
</dbReference>
<evidence type="ECO:0000256" key="3">
    <source>
        <dbReference type="ARBA" id="ARBA00022448"/>
    </source>
</evidence>
<evidence type="ECO:0000256" key="1">
    <source>
        <dbReference type="ARBA" id="ARBA00004236"/>
    </source>
</evidence>
<evidence type="ECO:0000256" key="8">
    <source>
        <dbReference type="ARBA" id="ARBA00023136"/>
    </source>
</evidence>
<evidence type="ECO:0000256" key="6">
    <source>
        <dbReference type="ARBA" id="ARBA00022840"/>
    </source>
</evidence>
<keyword evidence="6 10" id="KW-0067">ATP-binding</keyword>
<keyword evidence="5" id="KW-0547">Nucleotide-binding</keyword>
<gene>
    <name evidence="10" type="ORF">CUN51_03075</name>
</gene>
<evidence type="ECO:0000256" key="5">
    <source>
        <dbReference type="ARBA" id="ARBA00022741"/>
    </source>
</evidence>
<evidence type="ECO:0000313" key="10">
    <source>
        <dbReference type="EMBL" id="PJF31937.1"/>
    </source>
</evidence>
<dbReference type="EMBL" id="PGTK01000002">
    <property type="protein sequence ID" value="PJF31937.1"/>
    <property type="molecule type" value="Genomic_DNA"/>
</dbReference>
<dbReference type="GO" id="GO:0005886">
    <property type="term" value="C:plasma membrane"/>
    <property type="evidence" value="ECO:0007669"/>
    <property type="project" value="UniProtKB-SubCell"/>
</dbReference>
<protein>
    <submittedName>
        <fullName evidence="10">ABC transporter ATP-binding protein</fullName>
    </submittedName>
</protein>
<dbReference type="Gene3D" id="3.40.50.300">
    <property type="entry name" value="P-loop containing nucleotide triphosphate hydrolases"/>
    <property type="match status" value="1"/>
</dbReference>
<dbReference type="GO" id="GO:0005524">
    <property type="term" value="F:ATP binding"/>
    <property type="evidence" value="ECO:0007669"/>
    <property type="project" value="UniProtKB-KW"/>
</dbReference>
<proteinExistence type="inferred from homology"/>
<dbReference type="InterPro" id="IPR017871">
    <property type="entry name" value="ABC_transporter-like_CS"/>
</dbReference>
<evidence type="ECO:0000313" key="11">
    <source>
        <dbReference type="Proteomes" id="UP000228921"/>
    </source>
</evidence>
<dbReference type="InterPro" id="IPR050763">
    <property type="entry name" value="ABC_transporter_ATP-binding"/>
</dbReference>
<evidence type="ECO:0000256" key="2">
    <source>
        <dbReference type="ARBA" id="ARBA00005417"/>
    </source>
</evidence>
<name>A0A2M8P311_9CHLR</name>
<dbReference type="InterPro" id="IPR027417">
    <property type="entry name" value="P-loop_NTPase"/>
</dbReference>